<dbReference type="GeneID" id="31359668"/>
<dbReference type="EMBL" id="ADBJ01000017">
    <property type="protein sequence ID" value="EFA83388.1"/>
    <property type="molecule type" value="Genomic_DNA"/>
</dbReference>
<dbReference type="InParanoid" id="D3B690"/>
<comment type="caution">
    <text evidence="1">The sequence shown here is derived from an EMBL/GenBank/DDBJ whole genome shotgun (WGS) entry which is preliminary data.</text>
</comment>
<keyword evidence="2" id="KW-1185">Reference proteome</keyword>
<proteinExistence type="predicted"/>
<dbReference type="RefSeq" id="XP_020435505.1">
    <property type="nucleotide sequence ID" value="XM_020575091.1"/>
</dbReference>
<accession>D3B690</accession>
<name>D3B690_HETP5</name>
<evidence type="ECO:0000313" key="2">
    <source>
        <dbReference type="Proteomes" id="UP000001396"/>
    </source>
</evidence>
<dbReference type="Proteomes" id="UP000001396">
    <property type="component" value="Unassembled WGS sequence"/>
</dbReference>
<organism evidence="1 2">
    <name type="scientific">Heterostelium pallidum (strain ATCC 26659 / Pp 5 / PN500)</name>
    <name type="common">Cellular slime mold</name>
    <name type="synonym">Polysphondylium pallidum</name>
    <dbReference type="NCBI Taxonomy" id="670386"/>
    <lineage>
        <taxon>Eukaryota</taxon>
        <taxon>Amoebozoa</taxon>
        <taxon>Evosea</taxon>
        <taxon>Eumycetozoa</taxon>
        <taxon>Dictyostelia</taxon>
        <taxon>Acytosteliales</taxon>
        <taxon>Acytosteliaceae</taxon>
        <taxon>Heterostelium</taxon>
    </lineage>
</organism>
<reference evidence="1 2" key="1">
    <citation type="journal article" date="2011" name="Genome Res.">
        <title>Phylogeny-wide analysis of social amoeba genomes highlights ancient origins for complex intercellular communication.</title>
        <authorList>
            <person name="Heidel A.J."/>
            <person name="Lawal H.M."/>
            <person name="Felder M."/>
            <person name="Schilde C."/>
            <person name="Helps N.R."/>
            <person name="Tunggal B."/>
            <person name="Rivero F."/>
            <person name="John U."/>
            <person name="Schleicher M."/>
            <person name="Eichinger L."/>
            <person name="Platzer M."/>
            <person name="Noegel A.A."/>
            <person name="Schaap P."/>
            <person name="Gloeckner G."/>
        </authorList>
    </citation>
    <scope>NUCLEOTIDE SEQUENCE [LARGE SCALE GENOMIC DNA]</scope>
    <source>
        <strain evidence="2">ATCC 26659 / Pp 5 / PN500</strain>
    </source>
</reference>
<gene>
    <name evidence="1" type="ORF">PPL_04181</name>
</gene>
<protein>
    <submittedName>
        <fullName evidence="1">Uncharacterized protein</fullName>
    </submittedName>
</protein>
<dbReference type="AlphaFoldDB" id="D3B690"/>
<evidence type="ECO:0000313" key="1">
    <source>
        <dbReference type="EMBL" id="EFA83388.1"/>
    </source>
</evidence>
<sequence>MRTKPQVSSARGATKEVLTEYFFQFGSSTDNSNMISYHFEFTCEFTFGCYNITHDKLVVYNVNGDYDTHELLDFIRLGSKHWSDLCKVELSTAFSPDLVDTTK</sequence>